<name>A0A1W1X191_9BACT</name>
<dbReference type="EMBL" id="FWXF01000001">
    <property type="protein sequence ID" value="SMC17161.1"/>
    <property type="molecule type" value="Genomic_DNA"/>
</dbReference>
<feature type="binding site" evidence="3">
    <location>
        <position position="56"/>
    </location>
    <ligand>
        <name>CoA</name>
        <dbReference type="ChEBI" id="CHEBI:57287"/>
    </ligand>
</feature>
<feature type="domain" description="3-hydroxyacyl-CoA dehydrogenase C-terminal" evidence="4">
    <location>
        <begin position="188"/>
        <end position="284"/>
    </location>
</feature>
<dbReference type="OrthoDB" id="9771883at2"/>
<feature type="binding site" evidence="3">
    <location>
        <position position="118"/>
    </location>
    <ligand>
        <name>CoA</name>
        <dbReference type="ChEBI" id="CHEBI:57287"/>
    </ligand>
</feature>
<dbReference type="InterPro" id="IPR022694">
    <property type="entry name" value="3-OHacyl-CoA_DH"/>
</dbReference>
<sequence length="296" mass="32118">MEVKKVFVMGAGLMGSGIAQVAAQAGCRVDLCDVNQEALDRALNNISWSVGKLVEKGAVQESKEAVLDRIRPTLTVDAASEADMAIEAVFENLEVKREVFQRLDAVLPAHSLLATNTSAIPVTQLAAAVSSGRRPKVLGLHFFSPVPMMPAVEVVRAMTTDDQTFLAGRDFVLSLGKEPILVRKDVPGFLINRINFPATLEAMWLVEAGVATVEDVDKGLRLAAGRKMGIFETGDMVGLDVTHGALLAVFEETKDPRWYPPAILRRKVQLGHLGRKTGRGWYVYDDQGNRIGPADV</sequence>
<dbReference type="InterPro" id="IPR006176">
    <property type="entry name" value="3-OHacyl-CoA_DH_NAD-bd"/>
</dbReference>
<proteinExistence type="predicted"/>
<organism evidence="6 7">
    <name type="scientific">Desulfacinum hydrothermale DSM 13146</name>
    <dbReference type="NCBI Taxonomy" id="1121390"/>
    <lineage>
        <taxon>Bacteria</taxon>
        <taxon>Pseudomonadati</taxon>
        <taxon>Thermodesulfobacteriota</taxon>
        <taxon>Syntrophobacteria</taxon>
        <taxon>Syntrophobacterales</taxon>
        <taxon>Syntrophobacteraceae</taxon>
        <taxon>Desulfacinum</taxon>
    </lineage>
</organism>
<dbReference type="Pfam" id="PF02737">
    <property type="entry name" value="3HCDH_N"/>
    <property type="match status" value="1"/>
</dbReference>
<dbReference type="AlphaFoldDB" id="A0A1W1X191"/>
<protein>
    <submittedName>
        <fullName evidence="6">3-hydroxyacyl-CoA dehydrogenase</fullName>
    </submittedName>
</protein>
<dbReference type="STRING" id="1121390.SAMN02746041_00243"/>
<reference evidence="6 7" key="1">
    <citation type="submission" date="2017-04" db="EMBL/GenBank/DDBJ databases">
        <authorList>
            <person name="Afonso C.L."/>
            <person name="Miller P.J."/>
            <person name="Scott M.A."/>
            <person name="Spackman E."/>
            <person name="Goraichik I."/>
            <person name="Dimitrov K.M."/>
            <person name="Suarez D.L."/>
            <person name="Swayne D.E."/>
        </authorList>
    </citation>
    <scope>NUCLEOTIDE SEQUENCE [LARGE SCALE GENOMIC DNA]</scope>
    <source>
        <strain evidence="6 7">DSM 13146</strain>
    </source>
</reference>
<evidence type="ECO:0000259" key="5">
    <source>
        <dbReference type="Pfam" id="PF02737"/>
    </source>
</evidence>
<dbReference type="SUPFAM" id="SSF48179">
    <property type="entry name" value="6-phosphogluconate dehydrogenase C-terminal domain-like"/>
    <property type="match status" value="1"/>
</dbReference>
<feature type="site" description="Important for catalytic activity" evidence="2">
    <location>
        <position position="141"/>
    </location>
</feature>
<dbReference type="Gene3D" id="1.10.1040.10">
    <property type="entry name" value="N-(1-d-carboxylethyl)-l-norvaline Dehydrogenase, domain 2"/>
    <property type="match status" value="1"/>
</dbReference>
<dbReference type="PANTHER" id="PTHR48075:SF5">
    <property type="entry name" value="3-HYDROXYBUTYRYL-COA DEHYDROGENASE"/>
    <property type="match status" value="1"/>
</dbReference>
<feature type="domain" description="3-hydroxyacyl-CoA dehydrogenase NAD binding" evidence="5">
    <location>
        <begin position="5"/>
        <end position="185"/>
    </location>
</feature>
<dbReference type="InterPro" id="IPR013328">
    <property type="entry name" value="6PGD_dom2"/>
</dbReference>
<dbReference type="PANTHER" id="PTHR48075">
    <property type="entry name" value="3-HYDROXYACYL-COA DEHYDROGENASE FAMILY PROTEIN"/>
    <property type="match status" value="1"/>
</dbReference>
<dbReference type="Pfam" id="PF00725">
    <property type="entry name" value="3HCDH"/>
    <property type="match status" value="1"/>
</dbReference>
<dbReference type="FunFam" id="3.40.50.720:FF:000009">
    <property type="entry name" value="Fatty oxidation complex, alpha subunit"/>
    <property type="match status" value="1"/>
</dbReference>
<evidence type="ECO:0000256" key="1">
    <source>
        <dbReference type="ARBA" id="ARBA00023002"/>
    </source>
</evidence>
<evidence type="ECO:0000256" key="3">
    <source>
        <dbReference type="PIRSR" id="PIRSR000105-3"/>
    </source>
</evidence>
<dbReference type="GO" id="GO:0016616">
    <property type="term" value="F:oxidoreductase activity, acting on the CH-OH group of donors, NAD or NADP as acceptor"/>
    <property type="evidence" value="ECO:0007669"/>
    <property type="project" value="InterPro"/>
</dbReference>
<evidence type="ECO:0000313" key="6">
    <source>
        <dbReference type="EMBL" id="SMC17161.1"/>
    </source>
</evidence>
<evidence type="ECO:0000313" key="7">
    <source>
        <dbReference type="Proteomes" id="UP000192783"/>
    </source>
</evidence>
<keyword evidence="1" id="KW-0560">Oxidoreductase</keyword>
<keyword evidence="7" id="KW-1185">Reference proteome</keyword>
<dbReference type="GO" id="GO:0070403">
    <property type="term" value="F:NAD+ binding"/>
    <property type="evidence" value="ECO:0007669"/>
    <property type="project" value="InterPro"/>
</dbReference>
<dbReference type="Gene3D" id="3.40.50.720">
    <property type="entry name" value="NAD(P)-binding Rossmann-like Domain"/>
    <property type="match status" value="1"/>
</dbReference>
<dbReference type="Proteomes" id="UP000192783">
    <property type="component" value="Unassembled WGS sequence"/>
</dbReference>
<feature type="binding site" evidence="3">
    <location>
        <position position="49"/>
    </location>
    <ligand>
        <name>CoA</name>
        <dbReference type="ChEBI" id="CHEBI:57287"/>
    </ligand>
</feature>
<dbReference type="SUPFAM" id="SSF51735">
    <property type="entry name" value="NAD(P)-binding Rossmann-fold domains"/>
    <property type="match status" value="1"/>
</dbReference>
<accession>A0A1W1X191</accession>
<dbReference type="InterPro" id="IPR008927">
    <property type="entry name" value="6-PGluconate_DH-like_C_sf"/>
</dbReference>
<gene>
    <name evidence="6" type="ORF">SAMN02746041_00243</name>
</gene>
<dbReference type="RefSeq" id="WP_084055717.1">
    <property type="nucleotide sequence ID" value="NZ_FWXF01000001.1"/>
</dbReference>
<dbReference type="PIRSF" id="PIRSF000105">
    <property type="entry name" value="HCDH"/>
    <property type="match status" value="1"/>
</dbReference>
<dbReference type="GO" id="GO:0006631">
    <property type="term" value="P:fatty acid metabolic process"/>
    <property type="evidence" value="ECO:0007669"/>
    <property type="project" value="InterPro"/>
</dbReference>
<evidence type="ECO:0000259" key="4">
    <source>
        <dbReference type="Pfam" id="PF00725"/>
    </source>
</evidence>
<dbReference type="InterPro" id="IPR006108">
    <property type="entry name" value="3HC_DH_C"/>
</dbReference>
<dbReference type="InterPro" id="IPR036291">
    <property type="entry name" value="NAD(P)-bd_dom_sf"/>
</dbReference>
<evidence type="ECO:0000256" key="2">
    <source>
        <dbReference type="PIRSR" id="PIRSR000105-1"/>
    </source>
</evidence>